<dbReference type="Gene3D" id="3.40.1280.10">
    <property type="match status" value="1"/>
</dbReference>
<dbReference type="PANTHER" id="PTHR43191:SF12">
    <property type="entry name" value="RRNA METHYLASE"/>
    <property type="match status" value="1"/>
</dbReference>
<accession>A0A2N0AFE6</accession>
<dbReference type="InterPro" id="IPR029028">
    <property type="entry name" value="Alpha/beta_knot_MTases"/>
</dbReference>
<keyword evidence="2 4" id="KW-0808">Transferase</keyword>
<dbReference type="GO" id="GO:0003723">
    <property type="term" value="F:RNA binding"/>
    <property type="evidence" value="ECO:0007669"/>
    <property type="project" value="InterPro"/>
</dbReference>
<keyword evidence="1 4" id="KW-0489">Methyltransferase</keyword>
<dbReference type="EMBL" id="NPDX01000008">
    <property type="protein sequence ID" value="PJZ83019.1"/>
    <property type="molecule type" value="Genomic_DNA"/>
</dbReference>
<dbReference type="InterPro" id="IPR051259">
    <property type="entry name" value="rRNA_Methyltransferase"/>
</dbReference>
<name>A0A2N0AFE6_9LEPT</name>
<gene>
    <name evidence="4" type="ORF">CH364_18265</name>
</gene>
<reference evidence="4 5" key="1">
    <citation type="submission" date="2017-07" db="EMBL/GenBank/DDBJ databases">
        <title>Leptospira spp. isolated from tropical soils.</title>
        <authorList>
            <person name="Thibeaux R."/>
            <person name="Iraola G."/>
            <person name="Ferres I."/>
            <person name="Bierque E."/>
            <person name="Girault D."/>
            <person name="Soupe-Gilbert M.-E."/>
            <person name="Picardeau M."/>
            <person name="Goarant C."/>
        </authorList>
    </citation>
    <scope>NUCLEOTIDE SEQUENCE [LARGE SCALE GENOMIC DNA]</scope>
    <source>
        <strain evidence="4 5">FH2-B-A1</strain>
    </source>
</reference>
<feature type="domain" description="tRNA/rRNA methyltransferase SpoU type" evidence="3">
    <location>
        <begin position="111"/>
        <end position="257"/>
    </location>
</feature>
<evidence type="ECO:0000313" key="4">
    <source>
        <dbReference type="EMBL" id="PJZ83019.1"/>
    </source>
</evidence>
<dbReference type="PANTHER" id="PTHR43191">
    <property type="entry name" value="RRNA METHYLTRANSFERASE 3"/>
    <property type="match status" value="1"/>
</dbReference>
<organism evidence="4 5">
    <name type="scientific">Leptospira harrisiae</name>
    <dbReference type="NCBI Taxonomy" id="2023189"/>
    <lineage>
        <taxon>Bacteria</taxon>
        <taxon>Pseudomonadati</taxon>
        <taxon>Spirochaetota</taxon>
        <taxon>Spirochaetia</taxon>
        <taxon>Leptospirales</taxon>
        <taxon>Leptospiraceae</taxon>
        <taxon>Leptospira</taxon>
    </lineage>
</organism>
<sequence length="265" mass="29687">MQYIHSPEDPKLVDYKLLKAKEDPTDKFIADHEKTAVRLLNSSLKVESVFCMPRYWEKHKNLILSKITEPNNCFVADKHVFEDTIGFSVHQGFMAVGYQRWNDLSEASSPILFVNSIVDSENIGSILRSAAAFGIQTVVFDSKSASPYLRRSVRVSMGSLFQIKLVRIIDAVHTLNSLKELGNTILSLSLPREGTDLSLKTKSIYALEKYRKFVLVLGNEADGIDPKILNISDQLVYIPMKNKIDSLNVSHAFAVALSHLIGESS</sequence>
<evidence type="ECO:0000256" key="2">
    <source>
        <dbReference type="ARBA" id="ARBA00022679"/>
    </source>
</evidence>
<dbReference type="SUPFAM" id="SSF75217">
    <property type="entry name" value="alpha/beta knot"/>
    <property type="match status" value="1"/>
</dbReference>
<dbReference type="GO" id="GO:0008173">
    <property type="term" value="F:RNA methyltransferase activity"/>
    <property type="evidence" value="ECO:0007669"/>
    <property type="project" value="InterPro"/>
</dbReference>
<evidence type="ECO:0000259" key="3">
    <source>
        <dbReference type="Pfam" id="PF00588"/>
    </source>
</evidence>
<dbReference type="Proteomes" id="UP000232145">
    <property type="component" value="Unassembled WGS sequence"/>
</dbReference>
<dbReference type="CDD" id="cd18095">
    <property type="entry name" value="SpoU-like_rRNA-MTase"/>
    <property type="match status" value="1"/>
</dbReference>
<dbReference type="InterPro" id="IPR001537">
    <property type="entry name" value="SpoU_MeTrfase"/>
</dbReference>
<protein>
    <submittedName>
        <fullName evidence="4">tRNA (Guanine-N2)-dimethyltransferase</fullName>
    </submittedName>
</protein>
<proteinExistence type="predicted"/>
<dbReference type="OrthoDB" id="9794400at2"/>
<dbReference type="GO" id="GO:0032259">
    <property type="term" value="P:methylation"/>
    <property type="evidence" value="ECO:0007669"/>
    <property type="project" value="UniProtKB-KW"/>
</dbReference>
<comment type="caution">
    <text evidence="4">The sequence shown here is derived from an EMBL/GenBank/DDBJ whole genome shotgun (WGS) entry which is preliminary data.</text>
</comment>
<evidence type="ECO:0000313" key="5">
    <source>
        <dbReference type="Proteomes" id="UP000232145"/>
    </source>
</evidence>
<dbReference type="InterPro" id="IPR029026">
    <property type="entry name" value="tRNA_m1G_MTases_N"/>
</dbReference>
<evidence type="ECO:0000256" key="1">
    <source>
        <dbReference type="ARBA" id="ARBA00022603"/>
    </source>
</evidence>
<dbReference type="InterPro" id="IPR029064">
    <property type="entry name" value="Ribosomal_eL30-like_sf"/>
</dbReference>
<dbReference type="GO" id="GO:0006396">
    <property type="term" value="P:RNA processing"/>
    <property type="evidence" value="ECO:0007669"/>
    <property type="project" value="InterPro"/>
</dbReference>
<dbReference type="Pfam" id="PF00588">
    <property type="entry name" value="SpoU_methylase"/>
    <property type="match status" value="1"/>
</dbReference>
<dbReference type="AlphaFoldDB" id="A0A2N0AFE6"/>
<dbReference type="RefSeq" id="WP_100745087.1">
    <property type="nucleotide sequence ID" value="NZ_NPDW01000004.1"/>
</dbReference>
<dbReference type="SUPFAM" id="SSF55315">
    <property type="entry name" value="L30e-like"/>
    <property type="match status" value="1"/>
</dbReference>
<keyword evidence="5" id="KW-1185">Reference proteome</keyword>